<keyword evidence="1" id="KW-0812">Transmembrane</keyword>
<keyword evidence="3" id="KW-1185">Reference proteome</keyword>
<sequence length="77" mass="8631">MAHYKPGIFERKTTVFGSPNGVLFLTLAQLLTLDSGSCLSFREIPTYLFLMFVIFLLMSLISKHSRGMNSDSLALSR</sequence>
<proteinExistence type="predicted"/>
<name>A0A3N4JTL2_9PEZI</name>
<evidence type="ECO:0000313" key="2">
    <source>
        <dbReference type="EMBL" id="RPA97054.1"/>
    </source>
</evidence>
<gene>
    <name evidence="2" type="ORF">L873DRAFT_1156034</name>
</gene>
<keyword evidence="1" id="KW-0472">Membrane</keyword>
<feature type="transmembrane region" description="Helical" evidence="1">
    <location>
        <begin position="44"/>
        <end position="61"/>
    </location>
</feature>
<protein>
    <submittedName>
        <fullName evidence="2">Uncharacterized protein</fullName>
    </submittedName>
</protein>
<keyword evidence="1" id="KW-1133">Transmembrane helix</keyword>
<organism evidence="2 3">
    <name type="scientific">Choiromyces venosus 120613-1</name>
    <dbReference type="NCBI Taxonomy" id="1336337"/>
    <lineage>
        <taxon>Eukaryota</taxon>
        <taxon>Fungi</taxon>
        <taxon>Dikarya</taxon>
        <taxon>Ascomycota</taxon>
        <taxon>Pezizomycotina</taxon>
        <taxon>Pezizomycetes</taxon>
        <taxon>Pezizales</taxon>
        <taxon>Tuberaceae</taxon>
        <taxon>Choiromyces</taxon>
    </lineage>
</organism>
<dbReference type="AlphaFoldDB" id="A0A3N4JTL2"/>
<evidence type="ECO:0000313" key="3">
    <source>
        <dbReference type="Proteomes" id="UP000276215"/>
    </source>
</evidence>
<reference evidence="2 3" key="1">
    <citation type="journal article" date="2018" name="Nat. Ecol. Evol.">
        <title>Pezizomycetes genomes reveal the molecular basis of ectomycorrhizal truffle lifestyle.</title>
        <authorList>
            <person name="Murat C."/>
            <person name="Payen T."/>
            <person name="Noel B."/>
            <person name="Kuo A."/>
            <person name="Morin E."/>
            <person name="Chen J."/>
            <person name="Kohler A."/>
            <person name="Krizsan K."/>
            <person name="Balestrini R."/>
            <person name="Da Silva C."/>
            <person name="Montanini B."/>
            <person name="Hainaut M."/>
            <person name="Levati E."/>
            <person name="Barry K.W."/>
            <person name="Belfiori B."/>
            <person name="Cichocki N."/>
            <person name="Clum A."/>
            <person name="Dockter R.B."/>
            <person name="Fauchery L."/>
            <person name="Guy J."/>
            <person name="Iotti M."/>
            <person name="Le Tacon F."/>
            <person name="Lindquist E.A."/>
            <person name="Lipzen A."/>
            <person name="Malagnac F."/>
            <person name="Mello A."/>
            <person name="Molinier V."/>
            <person name="Miyauchi S."/>
            <person name="Poulain J."/>
            <person name="Riccioni C."/>
            <person name="Rubini A."/>
            <person name="Sitrit Y."/>
            <person name="Splivallo R."/>
            <person name="Traeger S."/>
            <person name="Wang M."/>
            <person name="Zifcakova L."/>
            <person name="Wipf D."/>
            <person name="Zambonelli A."/>
            <person name="Paolocci F."/>
            <person name="Nowrousian M."/>
            <person name="Ottonello S."/>
            <person name="Baldrian P."/>
            <person name="Spatafora J.W."/>
            <person name="Henrissat B."/>
            <person name="Nagy L.G."/>
            <person name="Aury J.M."/>
            <person name="Wincker P."/>
            <person name="Grigoriev I.V."/>
            <person name="Bonfante P."/>
            <person name="Martin F.M."/>
        </authorList>
    </citation>
    <scope>NUCLEOTIDE SEQUENCE [LARGE SCALE GENOMIC DNA]</scope>
    <source>
        <strain evidence="2 3">120613-1</strain>
    </source>
</reference>
<dbReference type="EMBL" id="ML120408">
    <property type="protein sequence ID" value="RPA97054.1"/>
    <property type="molecule type" value="Genomic_DNA"/>
</dbReference>
<dbReference type="Proteomes" id="UP000276215">
    <property type="component" value="Unassembled WGS sequence"/>
</dbReference>
<evidence type="ECO:0000256" key="1">
    <source>
        <dbReference type="SAM" id="Phobius"/>
    </source>
</evidence>
<feature type="transmembrane region" description="Helical" evidence="1">
    <location>
        <begin position="12"/>
        <end position="32"/>
    </location>
</feature>
<accession>A0A3N4JTL2</accession>